<dbReference type="Proteomes" id="UP001296104">
    <property type="component" value="Unassembled WGS sequence"/>
</dbReference>
<reference evidence="2" key="1">
    <citation type="submission" date="2023-11" db="EMBL/GenBank/DDBJ databases">
        <authorList>
            <person name="Alioto T."/>
            <person name="Alioto T."/>
            <person name="Gomez Garrido J."/>
        </authorList>
    </citation>
    <scope>NUCLEOTIDE SEQUENCE</scope>
</reference>
<protein>
    <submittedName>
        <fullName evidence="2">Related to nucleoside-diphosphate-sugar epimerase</fullName>
    </submittedName>
</protein>
<evidence type="ECO:0000313" key="3">
    <source>
        <dbReference type="Proteomes" id="UP001296104"/>
    </source>
</evidence>
<dbReference type="InterPro" id="IPR001509">
    <property type="entry name" value="Epimerase_deHydtase"/>
</dbReference>
<feature type="domain" description="NAD-dependent epimerase/dehydratase" evidence="1">
    <location>
        <begin position="5"/>
        <end position="83"/>
    </location>
</feature>
<evidence type="ECO:0000259" key="1">
    <source>
        <dbReference type="Pfam" id="PF01370"/>
    </source>
</evidence>
<comment type="caution">
    <text evidence="2">The sequence shown here is derived from an EMBL/GenBank/DDBJ whole genome shotgun (WGS) entry which is preliminary data.</text>
</comment>
<dbReference type="EMBL" id="CAVMBE010000033">
    <property type="protein sequence ID" value="CAK4029329.1"/>
    <property type="molecule type" value="Genomic_DNA"/>
</dbReference>
<dbReference type="SUPFAM" id="SSF51735">
    <property type="entry name" value="NAD(P)-binding Rossmann-fold domains"/>
    <property type="match status" value="1"/>
</dbReference>
<dbReference type="InterPro" id="IPR051783">
    <property type="entry name" value="NAD(P)-dependent_oxidoreduct"/>
</dbReference>
<dbReference type="GO" id="GO:0005737">
    <property type="term" value="C:cytoplasm"/>
    <property type="evidence" value="ECO:0007669"/>
    <property type="project" value="TreeGrafter"/>
</dbReference>
<dbReference type="PANTHER" id="PTHR48079:SF6">
    <property type="entry name" value="NAD(P)-BINDING DOMAIN-CONTAINING PROTEIN-RELATED"/>
    <property type="match status" value="1"/>
</dbReference>
<organism evidence="2 3">
    <name type="scientific">Lecanosticta acicola</name>
    <dbReference type="NCBI Taxonomy" id="111012"/>
    <lineage>
        <taxon>Eukaryota</taxon>
        <taxon>Fungi</taxon>
        <taxon>Dikarya</taxon>
        <taxon>Ascomycota</taxon>
        <taxon>Pezizomycotina</taxon>
        <taxon>Dothideomycetes</taxon>
        <taxon>Dothideomycetidae</taxon>
        <taxon>Mycosphaerellales</taxon>
        <taxon>Mycosphaerellaceae</taxon>
        <taxon>Lecanosticta</taxon>
    </lineage>
</organism>
<dbReference type="InterPro" id="IPR036291">
    <property type="entry name" value="NAD(P)-bd_dom_sf"/>
</dbReference>
<dbReference type="Pfam" id="PF01370">
    <property type="entry name" value="Epimerase"/>
    <property type="match status" value="1"/>
</dbReference>
<name>A0AAI8Z0B2_9PEZI</name>
<dbReference type="PANTHER" id="PTHR48079">
    <property type="entry name" value="PROTEIN YEEZ"/>
    <property type="match status" value="1"/>
</dbReference>
<evidence type="ECO:0000313" key="2">
    <source>
        <dbReference type="EMBL" id="CAK4029329.1"/>
    </source>
</evidence>
<proteinExistence type="predicted"/>
<dbReference type="GO" id="GO:0004029">
    <property type="term" value="F:aldehyde dehydrogenase (NAD+) activity"/>
    <property type="evidence" value="ECO:0007669"/>
    <property type="project" value="TreeGrafter"/>
</dbReference>
<gene>
    <name evidence="2" type="ORF">LECACI_7A005250</name>
</gene>
<accession>A0AAI8Z0B2</accession>
<dbReference type="Gene3D" id="3.40.50.720">
    <property type="entry name" value="NAD(P)-binding Rossmann-like Domain"/>
    <property type="match status" value="2"/>
</dbReference>
<sequence>MAPKVFITGTTGYIGGDVLYTLHKAHPDWTYSALMRTRESATRVQAAYPSLRPIIGTLDDSALLTQAAAEADIVIHTADASDHEGAARAIAQGLVQGHSAKKPGFWLHTGGTGILTYFDTREGRLGEWEDERRRFDDWDGVGALTSLPDEAFHRNVDKIVLETGTRHSEAVKTAILCPPTIYGRGRGPVSGRSRQAYELAKTVLERQMAPVIGQGQARWNNLHVYDLSELFVLLCDAAAAQKLDAELWGAKGYYIVENGIHSWSELARLMARTAAEMGYISPDWKEVQLSREEAREMGDFQVLSWGLNSLAKAERARRLLGWTPKQPSLEQEVPSIVKEEKERLG</sequence>
<keyword evidence="3" id="KW-1185">Reference proteome</keyword>
<dbReference type="AlphaFoldDB" id="A0AAI8Z0B2"/>